<sequence length="707" mass="81658">MIRVQDLSFSYSQLTIFEEVSFSFYSHHITVIKGESGSGKTTLLDLLSLRYGVCFDMEYNGQSIVHNKVQMKYLKNLYYMQQECSFNTDLKIKDYWSLLESIYGQCSNLDFLIQQMGLEKEKDLYPAQLSGGEKLRASFVAIAIMKPQIILMDEPTASLNIEYKIKLLELLQNLKKDCHIIIATHDPYIIDNADMLYTIDNHDLILQDSTLLDNNKISKIKNREISLKKNWLNIFMKMKKHHIFKESITLLLMSFAITLCAFSINVDNGFFRSFETDLETLENRNILVYKGLDPSSPGFNGNMENATYFPITSSELATIQNIPNIASMSPKIILHSYIDERLLKSYPSMQIIKDNQIIYDYQNTIDKELKESNSNFFTLFIDKMNNQEKEKYISESFRNHEEDGIYLTKQFMIRCGLTIDNLKDASIKMNIAIPMYDVSGKMQFSGSTPSGIETSDDDFLPANYIECTSKELVLPILGVVEHDLEGALTEQDATFYMNDQLLEKIAQSCMPTKGKSVYLRDSAEGYVETHSLEDADLVEVYTPWQPNAYTVEVDKTEHIEKVVDELESKGLTVDWKYNDYQLIGESMKNTKTTLYFISIASIIFVTFIYGIIHFIKGKDEKNFNQWLRSIGYLQKKDILKIKIQKYFINALLLAIISYMMLWVVVLISAYVYYQPYIIDFNSVLVIFTVAFIIQLVVPMLWEVLSND</sequence>
<evidence type="ECO:0000313" key="6">
    <source>
        <dbReference type="Proteomes" id="UP000295515"/>
    </source>
</evidence>
<dbReference type="Proteomes" id="UP000295515">
    <property type="component" value="Unassembled WGS sequence"/>
</dbReference>
<keyword evidence="3" id="KW-0812">Transmembrane</keyword>
<dbReference type="GO" id="GO:0005524">
    <property type="term" value="F:ATP binding"/>
    <property type="evidence" value="ECO:0007669"/>
    <property type="project" value="UniProtKB-KW"/>
</dbReference>
<dbReference type="Gene3D" id="3.40.50.300">
    <property type="entry name" value="P-loop containing nucleotide triphosphate hydrolases"/>
    <property type="match status" value="1"/>
</dbReference>
<keyword evidence="3" id="KW-1133">Transmembrane helix</keyword>
<proteinExistence type="predicted"/>
<organism evidence="5 6">
    <name type="scientific">Longibaculum muris</name>
    <dbReference type="NCBI Taxonomy" id="1796628"/>
    <lineage>
        <taxon>Bacteria</taxon>
        <taxon>Bacillati</taxon>
        <taxon>Bacillota</taxon>
        <taxon>Erysipelotrichia</taxon>
        <taxon>Erysipelotrichales</taxon>
        <taxon>Coprobacillaceae</taxon>
        <taxon>Longibaculum</taxon>
    </lineage>
</organism>
<protein>
    <submittedName>
        <fullName evidence="5">ABC-type cobalamin/Fe3+-siderophores transport system ATPase subunit</fullName>
    </submittedName>
</protein>
<dbReference type="GeneID" id="98916596"/>
<evidence type="ECO:0000256" key="3">
    <source>
        <dbReference type="SAM" id="Phobius"/>
    </source>
</evidence>
<feature type="transmembrane region" description="Helical" evidence="3">
    <location>
        <begin position="684"/>
        <end position="704"/>
    </location>
</feature>
<dbReference type="Pfam" id="PF00005">
    <property type="entry name" value="ABC_tran"/>
    <property type="match status" value="1"/>
</dbReference>
<accession>A0A4R3YK29</accession>
<dbReference type="GO" id="GO:0016887">
    <property type="term" value="F:ATP hydrolysis activity"/>
    <property type="evidence" value="ECO:0007669"/>
    <property type="project" value="InterPro"/>
</dbReference>
<dbReference type="PANTHER" id="PTHR43038:SF3">
    <property type="entry name" value="ABC TRANSPORTER G FAMILY MEMBER 20 ISOFORM X1"/>
    <property type="match status" value="1"/>
</dbReference>
<dbReference type="InterPro" id="IPR027417">
    <property type="entry name" value="P-loop_NTPase"/>
</dbReference>
<comment type="caution">
    <text evidence="5">The sequence shown here is derived from an EMBL/GenBank/DDBJ whole genome shotgun (WGS) entry which is preliminary data.</text>
</comment>
<reference evidence="5 6" key="1">
    <citation type="submission" date="2019-03" db="EMBL/GenBank/DDBJ databases">
        <title>Genomic Encyclopedia of Type Strains, Phase IV (KMG-IV): sequencing the most valuable type-strain genomes for metagenomic binning, comparative biology and taxonomic classification.</title>
        <authorList>
            <person name="Goeker M."/>
        </authorList>
    </citation>
    <scope>NUCLEOTIDE SEQUENCE [LARGE SCALE GENOMIC DNA]</scope>
    <source>
        <strain evidence="5 6">DSM 29487</strain>
    </source>
</reference>
<feature type="transmembrane region" description="Helical" evidence="3">
    <location>
        <begin position="646"/>
        <end position="672"/>
    </location>
</feature>
<keyword evidence="3" id="KW-0472">Membrane</keyword>
<evidence type="ECO:0000313" key="5">
    <source>
        <dbReference type="EMBL" id="TCV91748.1"/>
    </source>
</evidence>
<dbReference type="SMART" id="SM00382">
    <property type="entry name" value="AAA"/>
    <property type="match status" value="1"/>
</dbReference>
<feature type="transmembrane region" description="Helical" evidence="3">
    <location>
        <begin position="594"/>
        <end position="615"/>
    </location>
</feature>
<dbReference type="RefSeq" id="WP_066448821.1">
    <property type="nucleotide sequence ID" value="NZ_JANKBF010000024.1"/>
</dbReference>
<gene>
    <name evidence="5" type="ORF">EDD60_12915</name>
</gene>
<dbReference type="PROSITE" id="PS50893">
    <property type="entry name" value="ABC_TRANSPORTER_2"/>
    <property type="match status" value="1"/>
</dbReference>
<evidence type="ECO:0000259" key="4">
    <source>
        <dbReference type="PROSITE" id="PS50893"/>
    </source>
</evidence>
<dbReference type="AlphaFoldDB" id="A0A4R3YK29"/>
<keyword evidence="1" id="KW-0547">Nucleotide-binding</keyword>
<keyword evidence="6" id="KW-1185">Reference proteome</keyword>
<name>A0A4R3YK29_9FIRM</name>
<keyword evidence="2" id="KW-0067">ATP-binding</keyword>
<dbReference type="PANTHER" id="PTHR43038">
    <property type="entry name" value="ATP-BINDING CASSETTE, SUB-FAMILY H, MEMBER 1"/>
    <property type="match status" value="1"/>
</dbReference>
<feature type="domain" description="ABC transporter" evidence="4">
    <location>
        <begin position="2"/>
        <end position="233"/>
    </location>
</feature>
<evidence type="ECO:0000256" key="1">
    <source>
        <dbReference type="ARBA" id="ARBA00022741"/>
    </source>
</evidence>
<dbReference type="InterPro" id="IPR003593">
    <property type="entry name" value="AAA+_ATPase"/>
</dbReference>
<dbReference type="EMBL" id="SMCQ01000029">
    <property type="protein sequence ID" value="TCV91748.1"/>
    <property type="molecule type" value="Genomic_DNA"/>
</dbReference>
<dbReference type="SUPFAM" id="SSF52540">
    <property type="entry name" value="P-loop containing nucleoside triphosphate hydrolases"/>
    <property type="match status" value="1"/>
</dbReference>
<dbReference type="InterPro" id="IPR003439">
    <property type="entry name" value="ABC_transporter-like_ATP-bd"/>
</dbReference>
<evidence type="ECO:0000256" key="2">
    <source>
        <dbReference type="ARBA" id="ARBA00022840"/>
    </source>
</evidence>